<evidence type="ECO:0000313" key="3">
    <source>
        <dbReference type="EMBL" id="PLZ98523.1"/>
    </source>
</evidence>
<protein>
    <submittedName>
        <fullName evidence="3">Uncharacterized protein</fullName>
    </submittedName>
</protein>
<evidence type="ECO:0000256" key="2">
    <source>
        <dbReference type="SAM" id="Phobius"/>
    </source>
</evidence>
<sequence length="389" mass="42467">MTKSVTEQKPTPFPIYHRHSDPPGLWIAVFTGSVAIHLLAFWMLRLYSYQLSLRQQQNSSNNIPIEIIEISPTESAKAQSQAKVKPVSPQSLSLLTNEDAIALIDQKTAIASKPNSSARQQPSPKPTVAQQQTATAKPQPTTQPESTPTPELPANQQPSTIPPTPPPDNTDTSTSESENPIPDEQNQALLPNTNPTTPPKDSFPSTNEQLESQLPEQPDANISLGKSTPLPTIDPSVQSPPQLPTEETQTSGGLVATWDAFSRDEMIDLIQKGVVIQDVPPDILARPLGNNTKELPISFISSEPDLDNVDLVASLAIDEKGKLIARDANGNPGVEIIDMTPEELATKKTQYQQLLIDVFQNVSFSPGRNQDVSQPLQSNLFVRVKIERR</sequence>
<organism evidence="3 4">
    <name type="scientific">Fischerella thermalis CCMEE 5268</name>
    <dbReference type="NCBI Taxonomy" id="2019662"/>
    <lineage>
        <taxon>Bacteria</taxon>
        <taxon>Bacillati</taxon>
        <taxon>Cyanobacteriota</taxon>
        <taxon>Cyanophyceae</taxon>
        <taxon>Nostocales</taxon>
        <taxon>Hapalosiphonaceae</taxon>
        <taxon>Fischerella</taxon>
    </lineage>
</organism>
<evidence type="ECO:0000313" key="4">
    <source>
        <dbReference type="Proteomes" id="UP000235025"/>
    </source>
</evidence>
<feature type="compositionally biased region" description="Polar residues" evidence="1">
    <location>
        <begin position="224"/>
        <end position="252"/>
    </location>
</feature>
<comment type="caution">
    <text evidence="3">The sequence shown here is derived from an EMBL/GenBank/DDBJ whole genome shotgun (WGS) entry which is preliminary data.</text>
</comment>
<keyword evidence="2" id="KW-0812">Transmembrane</keyword>
<proteinExistence type="predicted"/>
<dbReference type="Proteomes" id="UP000235025">
    <property type="component" value="Unassembled WGS sequence"/>
</dbReference>
<accession>A0A2N6KGS3</accession>
<evidence type="ECO:0000256" key="1">
    <source>
        <dbReference type="SAM" id="MobiDB-lite"/>
    </source>
</evidence>
<feature type="compositionally biased region" description="Polar residues" evidence="1">
    <location>
        <begin position="113"/>
        <end position="122"/>
    </location>
</feature>
<feature type="transmembrane region" description="Helical" evidence="2">
    <location>
        <begin position="24"/>
        <end position="44"/>
    </location>
</feature>
<gene>
    <name evidence="3" type="ORF">CEN50_10935</name>
</gene>
<dbReference type="RefSeq" id="WP_102172682.1">
    <property type="nucleotide sequence ID" value="NZ_NMQA01000116.1"/>
</dbReference>
<feature type="compositionally biased region" description="Polar residues" evidence="1">
    <location>
        <begin position="203"/>
        <end position="215"/>
    </location>
</feature>
<feature type="compositionally biased region" description="Low complexity" evidence="1">
    <location>
        <begin position="169"/>
        <end position="180"/>
    </location>
</feature>
<keyword evidence="2" id="KW-0472">Membrane</keyword>
<feature type="region of interest" description="Disordered" evidence="1">
    <location>
        <begin position="112"/>
        <end position="254"/>
    </location>
</feature>
<keyword evidence="2" id="KW-1133">Transmembrane helix</keyword>
<reference evidence="3 4" key="1">
    <citation type="submission" date="2017-07" db="EMBL/GenBank/DDBJ databases">
        <title>Genomes of Fischerella (Mastigocladus) sp. strains.</title>
        <authorList>
            <person name="Miller S.R."/>
        </authorList>
    </citation>
    <scope>NUCLEOTIDE SEQUENCE [LARGE SCALE GENOMIC DNA]</scope>
    <source>
        <strain evidence="3 4">CCMEE 5268</strain>
    </source>
</reference>
<dbReference type="EMBL" id="NMQA01000116">
    <property type="protein sequence ID" value="PLZ98523.1"/>
    <property type="molecule type" value="Genomic_DNA"/>
</dbReference>
<dbReference type="AlphaFoldDB" id="A0A2N6KGS3"/>
<feature type="compositionally biased region" description="Low complexity" evidence="1">
    <location>
        <begin position="126"/>
        <end position="153"/>
    </location>
</feature>
<name>A0A2N6KGS3_9CYAN</name>